<feature type="transmembrane region" description="Helical" evidence="1">
    <location>
        <begin position="21"/>
        <end position="40"/>
    </location>
</feature>
<sequence>MNKLFIVASKEMNGIIRTRSQMFVGIFFALWFSVMTAPVVKTVEESLLFDQFNNLLFYFVLMLGIFMAYLFSGKIFFTEKREGIIETLLCTPLSIRQIWAGKVLGVTIPAYLVALLAAASITLIANVFSTTVLLPSPAVFLHIFLVVPAFIAAAVGLLGFGHFLLGLRENQILNIAVFAVIFFALSLARNVIGVGSAVSGVLVGAMLIVAVLLLALISYLARYLNKERIVTTIA</sequence>
<reference evidence="2" key="1">
    <citation type="submission" date="2020-06" db="EMBL/GenBank/DDBJ databases">
        <title>Unique genomic features of the anaerobic methanotrophic archaea.</title>
        <authorList>
            <person name="Chadwick G.L."/>
            <person name="Skennerton C.T."/>
            <person name="Laso-Perez R."/>
            <person name="Leu A.O."/>
            <person name="Speth D.R."/>
            <person name="Yu H."/>
            <person name="Morgan-Lang C."/>
            <person name="Hatzenpichler R."/>
            <person name="Goudeau D."/>
            <person name="Malmstrom R."/>
            <person name="Brazelton W.J."/>
            <person name="Woyke T."/>
            <person name="Hallam S.J."/>
            <person name="Tyson G.W."/>
            <person name="Wegener G."/>
            <person name="Boetius A."/>
            <person name="Orphan V."/>
        </authorList>
    </citation>
    <scope>NUCLEOTIDE SEQUENCE</scope>
</reference>
<proteinExistence type="predicted"/>
<keyword evidence="1" id="KW-0812">Transmembrane</keyword>
<feature type="transmembrane region" description="Helical" evidence="1">
    <location>
        <begin position="103"/>
        <end position="128"/>
    </location>
</feature>
<name>A0A7G9YPR5_9EURY</name>
<keyword evidence="1" id="KW-1133">Transmembrane helix</keyword>
<accession>A0A7G9YPR5</accession>
<evidence type="ECO:0008006" key="3">
    <source>
        <dbReference type="Google" id="ProtNLM"/>
    </source>
</evidence>
<evidence type="ECO:0000313" key="2">
    <source>
        <dbReference type="EMBL" id="QNO49999.1"/>
    </source>
</evidence>
<keyword evidence="1" id="KW-0472">Membrane</keyword>
<feature type="transmembrane region" description="Helical" evidence="1">
    <location>
        <begin position="172"/>
        <end position="192"/>
    </location>
</feature>
<gene>
    <name evidence="2" type="ORF">CAGMOKBG_00019</name>
</gene>
<evidence type="ECO:0000256" key="1">
    <source>
        <dbReference type="SAM" id="Phobius"/>
    </source>
</evidence>
<feature type="transmembrane region" description="Helical" evidence="1">
    <location>
        <begin position="140"/>
        <end position="165"/>
    </location>
</feature>
<dbReference type="EMBL" id="MT631401">
    <property type="protein sequence ID" value="QNO49999.1"/>
    <property type="molecule type" value="Genomic_DNA"/>
</dbReference>
<dbReference type="AlphaFoldDB" id="A0A7G9YPR5"/>
<feature type="transmembrane region" description="Helical" evidence="1">
    <location>
        <begin position="198"/>
        <end position="221"/>
    </location>
</feature>
<organism evidence="2">
    <name type="scientific">Candidatus Methanogaster sp. ANME-2c ERB4</name>
    <dbReference type="NCBI Taxonomy" id="2759911"/>
    <lineage>
        <taxon>Archaea</taxon>
        <taxon>Methanobacteriati</taxon>
        <taxon>Methanobacteriota</taxon>
        <taxon>Stenosarchaea group</taxon>
        <taxon>Methanomicrobia</taxon>
        <taxon>Methanosarcinales</taxon>
        <taxon>ANME-2 cluster</taxon>
        <taxon>Candidatus Methanogasteraceae</taxon>
        <taxon>Candidatus Methanogaster</taxon>
    </lineage>
</organism>
<protein>
    <recommendedName>
        <fullName evidence="3">ABC-2 type transporter domain-containing protein</fullName>
    </recommendedName>
</protein>
<feature type="transmembrane region" description="Helical" evidence="1">
    <location>
        <begin position="52"/>
        <end position="71"/>
    </location>
</feature>